<feature type="non-terminal residue" evidence="5">
    <location>
        <position position="1"/>
    </location>
</feature>
<evidence type="ECO:0000313" key="6">
    <source>
        <dbReference type="Proteomes" id="UP000266886"/>
    </source>
</evidence>
<reference evidence="5 6" key="1">
    <citation type="submission" date="2018-10" db="EMBL/GenBank/DDBJ databases">
        <title>Whole genome sequence of Corynebacterium gottingense DSM 130494T.</title>
        <authorList>
            <person name="Bernier A.-M."/>
            <person name="Bernard K."/>
        </authorList>
    </citation>
    <scope>NUCLEOTIDE SEQUENCE [LARGE SCALE GENOMIC DNA]</scope>
    <source>
        <strain evidence="5 6">DSM 103494</strain>
    </source>
</reference>
<organism evidence="5 6">
    <name type="scientific">Corynebacterium gottingense</name>
    <dbReference type="NCBI Taxonomy" id="2041036"/>
    <lineage>
        <taxon>Bacteria</taxon>
        <taxon>Bacillati</taxon>
        <taxon>Actinomycetota</taxon>
        <taxon>Actinomycetes</taxon>
        <taxon>Mycobacteriales</taxon>
        <taxon>Corynebacteriaceae</taxon>
        <taxon>Corynebacterium</taxon>
    </lineage>
</organism>
<dbReference type="InterPro" id="IPR025948">
    <property type="entry name" value="HTH-like_dom"/>
</dbReference>
<keyword evidence="6" id="KW-1185">Reference proteome</keyword>
<dbReference type="EMBL" id="RDRE01000142">
    <property type="protein sequence ID" value="RMD13724.1"/>
    <property type="molecule type" value="Genomic_DNA"/>
</dbReference>
<dbReference type="InterPro" id="IPR050900">
    <property type="entry name" value="Transposase_IS3/IS150/IS904"/>
</dbReference>
<evidence type="ECO:0008006" key="7">
    <source>
        <dbReference type="Google" id="ProtNLM"/>
    </source>
</evidence>
<sequence length="432" mass="47731">VTSTQSFAIIGDQVGVASGSVRKWTSRYWPDAQEAAAAASLPFDEVYAITMERVSKDRRSKRTEQQQRIADKHNASPRPAPVDSWLPGPGPVPDMDALPDDPAELKKLLAQERERQAVKDAIIEVLMGGSEHTQGSGDASGKALVRDGALSIAAKAAVVCALTDTHHISIAKACALAGIAQSTFYHHQGKHQRSVAKRKARRDKYKVLIRQAVDECGQSYGYRRIHAWLVRGGHRISEKIVRELMDALGCHPPAKASTKYSSYTGETAHRPANLLLIGDNERPANETHTLARPEVAHSQYFTRYAHSKGLTHDFHADQPWQKIGTDVSEIRCSDGRLYLSAAIDFFDGMPIAVTMSQTPNHELVAGMIERIDAVKPADAQPILHSDRGGLYRSTRWVNLITDHAHNITGCKACATGEWCQRRWRYIPSLSRK</sequence>
<feature type="compositionally biased region" description="Basic and acidic residues" evidence="2">
    <location>
        <begin position="55"/>
        <end position="74"/>
    </location>
</feature>
<feature type="region of interest" description="Disordered" evidence="2">
    <location>
        <begin position="55"/>
        <end position="93"/>
    </location>
</feature>
<feature type="non-terminal residue" evidence="5">
    <location>
        <position position="432"/>
    </location>
</feature>
<dbReference type="PANTHER" id="PTHR46889:SF4">
    <property type="entry name" value="TRANSPOSASE INSO FOR INSERTION SEQUENCE ELEMENT IS911B-RELATED"/>
    <property type="match status" value="1"/>
</dbReference>
<comment type="function">
    <text evidence="1">Involved in the transposition of the insertion sequence.</text>
</comment>
<dbReference type="RefSeq" id="WP_147453333.1">
    <property type="nucleotide sequence ID" value="NZ_RDRE01000142.1"/>
</dbReference>
<proteinExistence type="predicted"/>
<gene>
    <name evidence="5" type="ORF">EAW56_12290</name>
</gene>
<protein>
    <recommendedName>
        <fullName evidence="7">IS3 family transposase</fullName>
    </recommendedName>
</protein>
<dbReference type="Pfam" id="PF13276">
    <property type="entry name" value="HTH_21"/>
    <property type="match status" value="1"/>
</dbReference>
<dbReference type="Proteomes" id="UP000266886">
    <property type="component" value="Unassembled WGS sequence"/>
</dbReference>
<evidence type="ECO:0000259" key="3">
    <source>
        <dbReference type="Pfam" id="PF00665"/>
    </source>
</evidence>
<evidence type="ECO:0000256" key="1">
    <source>
        <dbReference type="ARBA" id="ARBA00002286"/>
    </source>
</evidence>
<feature type="domain" description="HTH-like" evidence="4">
    <location>
        <begin position="202"/>
        <end position="250"/>
    </location>
</feature>
<feature type="domain" description="Integrase catalytic" evidence="3">
    <location>
        <begin position="317"/>
        <end position="404"/>
    </location>
</feature>
<dbReference type="InterPro" id="IPR036397">
    <property type="entry name" value="RNaseH_sf"/>
</dbReference>
<evidence type="ECO:0000313" key="5">
    <source>
        <dbReference type="EMBL" id="RMD13724.1"/>
    </source>
</evidence>
<evidence type="ECO:0000259" key="4">
    <source>
        <dbReference type="Pfam" id="PF13276"/>
    </source>
</evidence>
<dbReference type="Pfam" id="PF00665">
    <property type="entry name" value="rve"/>
    <property type="match status" value="1"/>
</dbReference>
<dbReference type="SUPFAM" id="SSF53098">
    <property type="entry name" value="Ribonuclease H-like"/>
    <property type="match status" value="1"/>
</dbReference>
<dbReference type="InterPro" id="IPR001584">
    <property type="entry name" value="Integrase_cat-core"/>
</dbReference>
<dbReference type="InterPro" id="IPR012337">
    <property type="entry name" value="RNaseH-like_sf"/>
</dbReference>
<evidence type="ECO:0000256" key="2">
    <source>
        <dbReference type="SAM" id="MobiDB-lite"/>
    </source>
</evidence>
<dbReference type="Gene3D" id="3.30.420.10">
    <property type="entry name" value="Ribonuclease H-like superfamily/Ribonuclease H"/>
    <property type="match status" value="1"/>
</dbReference>
<name>A0ABX9UGD7_9CORY</name>
<accession>A0ABX9UGD7</accession>
<comment type="caution">
    <text evidence="5">The sequence shown here is derived from an EMBL/GenBank/DDBJ whole genome shotgun (WGS) entry which is preliminary data.</text>
</comment>
<dbReference type="PANTHER" id="PTHR46889">
    <property type="entry name" value="TRANSPOSASE INSF FOR INSERTION SEQUENCE IS3B-RELATED"/>
    <property type="match status" value="1"/>
</dbReference>